<proteinExistence type="predicted"/>
<evidence type="ECO:0000256" key="1">
    <source>
        <dbReference type="SAM" id="MobiDB-lite"/>
    </source>
</evidence>
<sequence>MMGARTYGRTALTDITNHVKKGTCQPPNDNDVRKREEKNRKQREYRARIKAASSLNISGTQQAPDDNEIVYKMQMSWKIQKTMKADNFAVKSIVEDTSIDPIDYGECDDDIQEEFIDTGEYSDDVGEDVVAELSRAMESQGLDMKVTIFVIQMACNELMDYVFMNLQMACNELMDYAFMNLQMACNELMDYVFMNCKTPLNSVVVYVHHICQVIFTYAENVTLSDVLLFLLNGTLT</sequence>
<dbReference type="Proteomes" id="UP000729402">
    <property type="component" value="Unassembled WGS sequence"/>
</dbReference>
<reference evidence="2" key="2">
    <citation type="submission" date="2021-02" db="EMBL/GenBank/DDBJ databases">
        <authorList>
            <person name="Kimball J.A."/>
            <person name="Haas M.W."/>
            <person name="Macchietto M."/>
            <person name="Kono T."/>
            <person name="Duquette J."/>
            <person name="Shao M."/>
        </authorList>
    </citation>
    <scope>NUCLEOTIDE SEQUENCE</scope>
    <source>
        <tissue evidence="2">Fresh leaf tissue</tissue>
    </source>
</reference>
<keyword evidence="3" id="KW-1185">Reference proteome</keyword>
<organism evidence="2 3">
    <name type="scientific">Zizania palustris</name>
    <name type="common">Northern wild rice</name>
    <dbReference type="NCBI Taxonomy" id="103762"/>
    <lineage>
        <taxon>Eukaryota</taxon>
        <taxon>Viridiplantae</taxon>
        <taxon>Streptophyta</taxon>
        <taxon>Embryophyta</taxon>
        <taxon>Tracheophyta</taxon>
        <taxon>Spermatophyta</taxon>
        <taxon>Magnoliopsida</taxon>
        <taxon>Liliopsida</taxon>
        <taxon>Poales</taxon>
        <taxon>Poaceae</taxon>
        <taxon>BOP clade</taxon>
        <taxon>Oryzoideae</taxon>
        <taxon>Oryzeae</taxon>
        <taxon>Zizaniinae</taxon>
        <taxon>Zizania</taxon>
    </lineage>
</organism>
<reference evidence="2" key="1">
    <citation type="journal article" date="2021" name="bioRxiv">
        <title>Whole Genome Assembly and Annotation of Northern Wild Rice, Zizania palustris L., Supports a Whole Genome Duplication in the Zizania Genus.</title>
        <authorList>
            <person name="Haas M."/>
            <person name="Kono T."/>
            <person name="Macchietto M."/>
            <person name="Millas R."/>
            <person name="McGilp L."/>
            <person name="Shao M."/>
            <person name="Duquette J."/>
            <person name="Hirsch C.N."/>
            <person name="Kimball J."/>
        </authorList>
    </citation>
    <scope>NUCLEOTIDE SEQUENCE</scope>
    <source>
        <tissue evidence="2">Fresh leaf tissue</tissue>
    </source>
</reference>
<accession>A0A8J5S4M7</accession>
<name>A0A8J5S4M7_ZIZPA</name>
<gene>
    <name evidence="2" type="ORF">GUJ93_ZPchr0005g14700</name>
</gene>
<comment type="caution">
    <text evidence="2">The sequence shown here is derived from an EMBL/GenBank/DDBJ whole genome shotgun (WGS) entry which is preliminary data.</text>
</comment>
<evidence type="ECO:0000313" key="3">
    <source>
        <dbReference type="Proteomes" id="UP000729402"/>
    </source>
</evidence>
<dbReference type="EMBL" id="JAAALK010000284">
    <property type="protein sequence ID" value="KAG8068930.1"/>
    <property type="molecule type" value="Genomic_DNA"/>
</dbReference>
<feature type="region of interest" description="Disordered" evidence="1">
    <location>
        <begin position="17"/>
        <end position="43"/>
    </location>
</feature>
<feature type="compositionally biased region" description="Basic and acidic residues" evidence="1">
    <location>
        <begin position="30"/>
        <end position="43"/>
    </location>
</feature>
<protein>
    <submittedName>
        <fullName evidence="2">Uncharacterized protein</fullName>
    </submittedName>
</protein>
<evidence type="ECO:0000313" key="2">
    <source>
        <dbReference type="EMBL" id="KAG8068930.1"/>
    </source>
</evidence>
<dbReference type="AlphaFoldDB" id="A0A8J5S4M7"/>